<dbReference type="EMBL" id="JACIBT010000001">
    <property type="protein sequence ID" value="MBB3666675.1"/>
    <property type="molecule type" value="Genomic_DNA"/>
</dbReference>
<keyword evidence="2" id="KW-1185">Reference proteome</keyword>
<proteinExistence type="predicted"/>
<sequence>MPHNGLAIHADFQRGIVDARMVSHEALMAAGSMAEAKVNGKALVGRGLRREGWRRGQLEK</sequence>
<comment type="caution">
    <text evidence="1">The sequence shown here is derived from an EMBL/GenBank/DDBJ whole genome shotgun (WGS) entry which is preliminary data.</text>
</comment>
<name>A0A7W5TNI8_9MICC</name>
<dbReference type="AlphaFoldDB" id="A0A7W5TNI8"/>
<evidence type="ECO:0000313" key="1">
    <source>
        <dbReference type="EMBL" id="MBB3666675.1"/>
    </source>
</evidence>
<dbReference type="SUPFAM" id="SSF81271">
    <property type="entry name" value="TGS-like"/>
    <property type="match status" value="1"/>
</dbReference>
<evidence type="ECO:0000313" key="2">
    <source>
        <dbReference type="Proteomes" id="UP000547528"/>
    </source>
</evidence>
<dbReference type="InterPro" id="IPR012676">
    <property type="entry name" value="TGS-like"/>
</dbReference>
<dbReference type="InterPro" id="IPR012675">
    <property type="entry name" value="Beta-grasp_dom_sf"/>
</dbReference>
<dbReference type="RefSeq" id="WP_183357098.1">
    <property type="nucleotide sequence ID" value="NZ_BAABKR010000005.1"/>
</dbReference>
<accession>A0A7W5TNI8</accession>
<protein>
    <submittedName>
        <fullName evidence="1">Ribosome-binding ATPase YchF (GTP1/OBG family)</fullName>
    </submittedName>
</protein>
<dbReference type="Gene3D" id="3.10.20.30">
    <property type="match status" value="1"/>
</dbReference>
<gene>
    <name evidence="1" type="ORF">FHX47_000268</name>
</gene>
<dbReference type="Proteomes" id="UP000547528">
    <property type="component" value="Unassembled WGS sequence"/>
</dbReference>
<reference evidence="1 2" key="1">
    <citation type="submission" date="2020-08" db="EMBL/GenBank/DDBJ databases">
        <title>Sequencing the genomes of 1000 actinobacteria strains.</title>
        <authorList>
            <person name="Klenk H.-P."/>
        </authorList>
    </citation>
    <scope>NUCLEOTIDE SEQUENCE [LARGE SCALE GENOMIC DNA]</scope>
    <source>
        <strain evidence="1 2">DSM 28238</strain>
    </source>
</reference>
<organism evidence="1 2">
    <name type="scientific">Garicola koreensis</name>
    <dbReference type="NCBI Taxonomy" id="1262554"/>
    <lineage>
        <taxon>Bacteria</taxon>
        <taxon>Bacillati</taxon>
        <taxon>Actinomycetota</taxon>
        <taxon>Actinomycetes</taxon>
        <taxon>Micrococcales</taxon>
        <taxon>Micrococcaceae</taxon>
        <taxon>Garicola</taxon>
    </lineage>
</organism>